<keyword evidence="3" id="KW-1185">Reference proteome</keyword>
<dbReference type="EMBL" id="BAABKG010000001">
    <property type="protein sequence ID" value="GAA5143007.1"/>
    <property type="molecule type" value="Genomic_DNA"/>
</dbReference>
<evidence type="ECO:0000313" key="3">
    <source>
        <dbReference type="Proteomes" id="UP001500221"/>
    </source>
</evidence>
<dbReference type="RefSeq" id="WP_345454655.1">
    <property type="nucleotide sequence ID" value="NZ_BAABKG010000001.1"/>
</dbReference>
<name>A0ABP9PEJ3_9ACTN</name>
<evidence type="ECO:0000256" key="1">
    <source>
        <dbReference type="SAM" id="SignalP"/>
    </source>
</evidence>
<accession>A0ABP9PEJ3</accession>
<protein>
    <recommendedName>
        <fullName evidence="4">DUF5642 domain-containing protein</fullName>
    </recommendedName>
</protein>
<evidence type="ECO:0000313" key="2">
    <source>
        <dbReference type="EMBL" id="GAA5143007.1"/>
    </source>
</evidence>
<feature type="signal peptide" evidence="1">
    <location>
        <begin position="1"/>
        <end position="18"/>
    </location>
</feature>
<organism evidence="2 3">
    <name type="scientific">Nocardioides marinquilinus</name>
    <dbReference type="NCBI Taxonomy" id="1210400"/>
    <lineage>
        <taxon>Bacteria</taxon>
        <taxon>Bacillati</taxon>
        <taxon>Actinomycetota</taxon>
        <taxon>Actinomycetes</taxon>
        <taxon>Propionibacteriales</taxon>
        <taxon>Nocardioidaceae</taxon>
        <taxon>Nocardioides</taxon>
    </lineage>
</organism>
<proteinExistence type="predicted"/>
<gene>
    <name evidence="2" type="ORF">GCM10023340_07490</name>
</gene>
<feature type="chain" id="PRO_5046022405" description="DUF5642 domain-containing protein" evidence="1">
    <location>
        <begin position="19"/>
        <end position="203"/>
    </location>
</feature>
<comment type="caution">
    <text evidence="2">The sequence shown here is derived from an EMBL/GenBank/DDBJ whole genome shotgun (WGS) entry which is preliminary data.</text>
</comment>
<dbReference type="Proteomes" id="UP001500221">
    <property type="component" value="Unassembled WGS sequence"/>
</dbReference>
<reference evidence="3" key="1">
    <citation type="journal article" date="2019" name="Int. J. Syst. Evol. Microbiol.">
        <title>The Global Catalogue of Microorganisms (GCM) 10K type strain sequencing project: providing services to taxonomists for standard genome sequencing and annotation.</title>
        <authorList>
            <consortium name="The Broad Institute Genomics Platform"/>
            <consortium name="The Broad Institute Genome Sequencing Center for Infectious Disease"/>
            <person name="Wu L."/>
            <person name="Ma J."/>
        </authorList>
    </citation>
    <scope>NUCLEOTIDE SEQUENCE [LARGE SCALE GENOMIC DNA]</scope>
    <source>
        <strain evidence="3">JCM 18459</strain>
    </source>
</reference>
<dbReference type="PROSITE" id="PS51257">
    <property type="entry name" value="PROKAR_LIPOPROTEIN"/>
    <property type="match status" value="1"/>
</dbReference>
<keyword evidence="1" id="KW-0732">Signal</keyword>
<sequence length="203" mass="20722">MRLPRLTIAALLATVALASGCGGDDEDAGPERSELAENLAATFEKAGVGTGDGRTYCLALDDEGAGRVAEALGIGGATFEDSANLIGTGSQDARVQCSFVPDTGDELPVGLVVRTTDDDLDEAVAPARDSSGRAAEITERTVDGLDDGTVVTLDQGGEYGQAVWVQDGVYVALGAPPETADLDALLAALPVLVEEVDRTVADD</sequence>
<evidence type="ECO:0008006" key="4">
    <source>
        <dbReference type="Google" id="ProtNLM"/>
    </source>
</evidence>